<feature type="non-terminal residue" evidence="9">
    <location>
        <position position="125"/>
    </location>
</feature>
<keyword evidence="2" id="KW-0813">Transport</keyword>
<evidence type="ECO:0000256" key="5">
    <source>
        <dbReference type="ARBA" id="ARBA00022989"/>
    </source>
</evidence>
<evidence type="ECO:0000256" key="7">
    <source>
        <dbReference type="SAM" id="Phobius"/>
    </source>
</evidence>
<evidence type="ECO:0000256" key="2">
    <source>
        <dbReference type="ARBA" id="ARBA00022448"/>
    </source>
</evidence>
<dbReference type="EMBL" id="CAMAPF010000060">
    <property type="protein sequence ID" value="CAH9088763.1"/>
    <property type="molecule type" value="Genomic_DNA"/>
</dbReference>
<reference evidence="9" key="1">
    <citation type="submission" date="2022-07" db="EMBL/GenBank/DDBJ databases">
        <authorList>
            <person name="Macas J."/>
            <person name="Novak P."/>
            <person name="Neumann P."/>
        </authorList>
    </citation>
    <scope>NUCLEOTIDE SEQUENCE</scope>
</reference>
<evidence type="ECO:0000313" key="10">
    <source>
        <dbReference type="Proteomes" id="UP001152523"/>
    </source>
</evidence>
<dbReference type="Proteomes" id="UP001152523">
    <property type="component" value="Unassembled WGS sequence"/>
</dbReference>
<dbReference type="InterPro" id="IPR006593">
    <property type="entry name" value="Cyt_b561/ferric_Rdtase_TM"/>
</dbReference>
<organism evidence="9 10">
    <name type="scientific">Cuscuta epithymum</name>
    <dbReference type="NCBI Taxonomy" id="186058"/>
    <lineage>
        <taxon>Eukaryota</taxon>
        <taxon>Viridiplantae</taxon>
        <taxon>Streptophyta</taxon>
        <taxon>Embryophyta</taxon>
        <taxon>Tracheophyta</taxon>
        <taxon>Spermatophyta</taxon>
        <taxon>Magnoliopsida</taxon>
        <taxon>eudicotyledons</taxon>
        <taxon>Gunneridae</taxon>
        <taxon>Pentapetalae</taxon>
        <taxon>asterids</taxon>
        <taxon>lamiids</taxon>
        <taxon>Solanales</taxon>
        <taxon>Convolvulaceae</taxon>
        <taxon>Cuscuteae</taxon>
        <taxon>Cuscuta</taxon>
        <taxon>Cuscuta subgen. Cuscuta</taxon>
    </lineage>
</organism>
<keyword evidence="4" id="KW-0249">Electron transport</keyword>
<dbReference type="Gene3D" id="1.20.120.1770">
    <property type="match status" value="1"/>
</dbReference>
<feature type="transmembrane region" description="Helical" evidence="7">
    <location>
        <begin position="83"/>
        <end position="103"/>
    </location>
</feature>
<keyword evidence="10" id="KW-1185">Reference proteome</keyword>
<comment type="caution">
    <text evidence="9">The sequence shown here is derived from an EMBL/GenBank/DDBJ whole genome shotgun (WGS) entry which is preliminary data.</text>
</comment>
<dbReference type="CDD" id="cd08760">
    <property type="entry name" value="Cyt_b561_FRRS1_like"/>
    <property type="match status" value="1"/>
</dbReference>
<keyword evidence="6 7" id="KW-0472">Membrane</keyword>
<dbReference type="PROSITE" id="PS50939">
    <property type="entry name" value="CYTOCHROME_B561"/>
    <property type="match status" value="1"/>
</dbReference>
<dbReference type="GO" id="GO:0016020">
    <property type="term" value="C:membrane"/>
    <property type="evidence" value="ECO:0007669"/>
    <property type="project" value="UniProtKB-SubCell"/>
</dbReference>
<evidence type="ECO:0000256" key="3">
    <source>
        <dbReference type="ARBA" id="ARBA00022692"/>
    </source>
</evidence>
<feature type="domain" description="Cytochrome b561" evidence="8">
    <location>
        <begin position="1"/>
        <end position="103"/>
    </location>
</feature>
<dbReference type="PANTHER" id="PTHR23130:SF212">
    <property type="entry name" value="AUXIN-RESPONSIVE FAMILY PROTEIN"/>
    <property type="match status" value="1"/>
</dbReference>
<sequence length="125" mass="14307">SESKGISYKTHRCIGITLFCLATLQITALFMRPNKDHKYRPHWKWFHTIVGYTTIALSITNVYKGFDALGREDNNWKKAYTGVIIALGIVAVILEAITWPVVIKRKKRENENKPEDTGYEGNGQH</sequence>
<protein>
    <recommendedName>
        <fullName evidence="8">Cytochrome b561 domain-containing protein</fullName>
    </recommendedName>
</protein>
<keyword evidence="3 7" id="KW-0812">Transmembrane</keyword>
<evidence type="ECO:0000256" key="4">
    <source>
        <dbReference type="ARBA" id="ARBA00022982"/>
    </source>
</evidence>
<evidence type="ECO:0000256" key="1">
    <source>
        <dbReference type="ARBA" id="ARBA00004370"/>
    </source>
</evidence>
<accession>A0AAV0D4L3</accession>
<dbReference type="PANTHER" id="PTHR23130">
    <property type="entry name" value="CYTOCHROME B561 AND DOMON DOMAIN-CONTAINING PROTEIN"/>
    <property type="match status" value="1"/>
</dbReference>
<dbReference type="AlphaFoldDB" id="A0AAV0D4L3"/>
<evidence type="ECO:0000313" key="9">
    <source>
        <dbReference type="EMBL" id="CAH9088763.1"/>
    </source>
</evidence>
<evidence type="ECO:0000259" key="8">
    <source>
        <dbReference type="PROSITE" id="PS50939"/>
    </source>
</evidence>
<gene>
    <name evidence="9" type="ORF">CEPIT_LOCUS10556</name>
</gene>
<proteinExistence type="predicted"/>
<name>A0AAV0D4L3_9ASTE</name>
<keyword evidence="5 7" id="KW-1133">Transmembrane helix</keyword>
<feature type="transmembrane region" description="Helical" evidence="7">
    <location>
        <begin position="14"/>
        <end position="31"/>
    </location>
</feature>
<feature type="non-terminal residue" evidence="9">
    <location>
        <position position="1"/>
    </location>
</feature>
<evidence type="ECO:0000256" key="6">
    <source>
        <dbReference type="ARBA" id="ARBA00023136"/>
    </source>
</evidence>
<comment type="subcellular location">
    <subcellularLocation>
        <location evidence="1">Membrane</location>
    </subcellularLocation>
</comment>